<comment type="caution">
    <text evidence="1">The sequence shown here is derived from an EMBL/GenBank/DDBJ whole genome shotgun (WGS) entry which is preliminary data.</text>
</comment>
<evidence type="ECO:0000313" key="2">
    <source>
        <dbReference type="Proteomes" id="UP001186974"/>
    </source>
</evidence>
<proteinExistence type="predicted"/>
<keyword evidence="2" id="KW-1185">Reference proteome</keyword>
<feature type="non-terminal residue" evidence="1">
    <location>
        <position position="1"/>
    </location>
</feature>
<evidence type="ECO:0000313" key="1">
    <source>
        <dbReference type="EMBL" id="KAK3059311.1"/>
    </source>
</evidence>
<reference evidence="1" key="1">
    <citation type="submission" date="2024-09" db="EMBL/GenBank/DDBJ databases">
        <title>Black Yeasts Isolated from many extreme environments.</title>
        <authorList>
            <person name="Coleine C."/>
            <person name="Stajich J.E."/>
            <person name="Selbmann L."/>
        </authorList>
    </citation>
    <scope>NUCLEOTIDE SEQUENCE</scope>
    <source>
        <strain evidence="1">CCFEE 5737</strain>
    </source>
</reference>
<gene>
    <name evidence="1" type="ORF">LTS18_011152</name>
</gene>
<protein>
    <submittedName>
        <fullName evidence="1">Uncharacterized protein</fullName>
    </submittedName>
</protein>
<accession>A0ACC3CZ51</accession>
<dbReference type="Proteomes" id="UP001186974">
    <property type="component" value="Unassembled WGS sequence"/>
</dbReference>
<dbReference type="EMBL" id="JAWDJW010009522">
    <property type="protein sequence ID" value="KAK3059311.1"/>
    <property type="molecule type" value="Genomic_DNA"/>
</dbReference>
<sequence length="70" mass="7940">KVLSVAVETDYEWEGIEDLKDRIKNPDKYASAVQSSGPAETTQEEAAPQEEEKKEEEEEEDEDMGFGLFD</sequence>
<name>A0ACC3CZ51_9PEZI</name>
<organism evidence="1 2">
    <name type="scientific">Coniosporium uncinatum</name>
    <dbReference type="NCBI Taxonomy" id="93489"/>
    <lineage>
        <taxon>Eukaryota</taxon>
        <taxon>Fungi</taxon>
        <taxon>Dikarya</taxon>
        <taxon>Ascomycota</taxon>
        <taxon>Pezizomycotina</taxon>
        <taxon>Dothideomycetes</taxon>
        <taxon>Dothideomycetes incertae sedis</taxon>
        <taxon>Coniosporium</taxon>
    </lineage>
</organism>